<dbReference type="InterPro" id="IPR001098">
    <property type="entry name" value="DNA-dir_DNA_pol_A_palm_dom"/>
</dbReference>
<dbReference type="GO" id="GO:0008408">
    <property type="term" value="F:3'-5' exonuclease activity"/>
    <property type="evidence" value="ECO:0007669"/>
    <property type="project" value="UniProtKB-UniRule"/>
</dbReference>
<reference evidence="20 21" key="1">
    <citation type="journal article" date="2012" name="Environ. Microbiol.">
        <title>The genome sequence of Desulfatibacillum alkenivorans AK-01: a blueprint for anaerobic alkane oxidation.</title>
        <authorList>
            <person name="Callaghan A.V."/>
            <person name="Morris B.E."/>
            <person name="Pereira I.A."/>
            <person name="McInerney M.J."/>
            <person name="Austin R.N."/>
            <person name="Groves J.T."/>
            <person name="Kukor J.J."/>
            <person name="Suflita J.M."/>
            <person name="Young L.Y."/>
            <person name="Zylstra G.J."/>
            <person name="Wawrik B."/>
        </authorList>
    </citation>
    <scope>NUCLEOTIDE SEQUENCE [LARGE SCALE GENOMIC DNA]</scope>
    <source>
        <strain evidence="20 21">AK-01</strain>
    </source>
</reference>
<dbReference type="GO" id="GO:0006302">
    <property type="term" value="P:double-strand break repair"/>
    <property type="evidence" value="ECO:0007669"/>
    <property type="project" value="TreeGrafter"/>
</dbReference>
<evidence type="ECO:0000256" key="16">
    <source>
        <dbReference type="RuleBase" id="RU004460"/>
    </source>
</evidence>
<feature type="domain" description="DNA-directed DNA polymerase family A palm" evidence="19">
    <location>
        <begin position="647"/>
        <end position="853"/>
    </location>
</feature>
<dbReference type="PANTHER" id="PTHR10133:SF27">
    <property type="entry name" value="DNA POLYMERASE NU"/>
    <property type="match status" value="1"/>
</dbReference>
<protein>
    <recommendedName>
        <fullName evidence="3 15">DNA polymerase I</fullName>
        <ecNumber evidence="2 15">2.7.7.7</ecNumber>
    </recommendedName>
</protein>
<evidence type="ECO:0000313" key="21">
    <source>
        <dbReference type="Proteomes" id="UP000000739"/>
    </source>
</evidence>
<comment type="catalytic activity">
    <reaction evidence="14 16">
        <text>DNA(n) + a 2'-deoxyribonucleoside 5'-triphosphate = DNA(n+1) + diphosphate</text>
        <dbReference type="Rhea" id="RHEA:22508"/>
        <dbReference type="Rhea" id="RHEA-COMP:17339"/>
        <dbReference type="Rhea" id="RHEA-COMP:17340"/>
        <dbReference type="ChEBI" id="CHEBI:33019"/>
        <dbReference type="ChEBI" id="CHEBI:61560"/>
        <dbReference type="ChEBI" id="CHEBI:173112"/>
        <dbReference type="EC" id="2.7.7.7"/>
    </reaction>
</comment>
<keyword evidence="4 16" id="KW-0808">Transferase</keyword>
<evidence type="ECO:0000256" key="9">
    <source>
        <dbReference type="ARBA" id="ARBA00022801"/>
    </source>
</evidence>
<dbReference type="Gene3D" id="3.40.50.1010">
    <property type="entry name" value="5'-nuclease"/>
    <property type="match status" value="1"/>
</dbReference>
<evidence type="ECO:0000256" key="1">
    <source>
        <dbReference type="ARBA" id="ARBA00007705"/>
    </source>
</evidence>
<evidence type="ECO:0000259" key="18">
    <source>
        <dbReference type="SMART" id="SM00475"/>
    </source>
</evidence>
<keyword evidence="9 16" id="KW-0378">Hydrolase</keyword>
<evidence type="ECO:0000256" key="4">
    <source>
        <dbReference type="ARBA" id="ARBA00022679"/>
    </source>
</evidence>
<dbReference type="SMART" id="SM00474">
    <property type="entry name" value="35EXOc"/>
    <property type="match status" value="1"/>
</dbReference>
<dbReference type="PANTHER" id="PTHR10133">
    <property type="entry name" value="DNA POLYMERASE I"/>
    <property type="match status" value="1"/>
</dbReference>
<evidence type="ECO:0000259" key="17">
    <source>
        <dbReference type="SMART" id="SM00474"/>
    </source>
</evidence>
<dbReference type="InterPro" id="IPR036397">
    <property type="entry name" value="RNaseH_sf"/>
</dbReference>
<dbReference type="SMART" id="SM00475">
    <property type="entry name" value="53EXOc"/>
    <property type="match status" value="1"/>
</dbReference>
<evidence type="ECO:0000256" key="15">
    <source>
        <dbReference type="NCBIfam" id="TIGR00593"/>
    </source>
</evidence>
<dbReference type="Gene3D" id="3.30.70.370">
    <property type="match status" value="1"/>
</dbReference>
<dbReference type="InterPro" id="IPR020045">
    <property type="entry name" value="DNA_polI_H3TH"/>
</dbReference>
<dbReference type="eggNOG" id="COG0749">
    <property type="taxonomic scope" value="Bacteria"/>
</dbReference>
<evidence type="ECO:0000256" key="8">
    <source>
        <dbReference type="ARBA" id="ARBA00022763"/>
    </source>
</evidence>
<dbReference type="NCBIfam" id="TIGR00593">
    <property type="entry name" value="pola"/>
    <property type="match status" value="1"/>
</dbReference>
<dbReference type="Pfam" id="PF01367">
    <property type="entry name" value="5_3_exonuc"/>
    <property type="match status" value="1"/>
</dbReference>
<dbReference type="SUPFAM" id="SSF56672">
    <property type="entry name" value="DNA/RNA polymerases"/>
    <property type="match status" value="1"/>
</dbReference>
<evidence type="ECO:0000256" key="5">
    <source>
        <dbReference type="ARBA" id="ARBA00022695"/>
    </source>
</evidence>
<keyword evidence="12 16" id="KW-0238">DNA-binding</keyword>
<evidence type="ECO:0000259" key="19">
    <source>
        <dbReference type="SMART" id="SM00482"/>
    </source>
</evidence>
<evidence type="ECO:0000256" key="12">
    <source>
        <dbReference type="ARBA" id="ARBA00023125"/>
    </source>
</evidence>
<evidence type="ECO:0000256" key="6">
    <source>
        <dbReference type="ARBA" id="ARBA00022705"/>
    </source>
</evidence>
<evidence type="ECO:0000256" key="2">
    <source>
        <dbReference type="ARBA" id="ARBA00012417"/>
    </source>
</evidence>
<dbReference type="GO" id="GO:0003887">
    <property type="term" value="F:DNA-directed DNA polymerase activity"/>
    <property type="evidence" value="ECO:0007669"/>
    <property type="project" value="UniProtKB-UniRule"/>
</dbReference>
<dbReference type="FunFam" id="3.30.420.10:FF:000026">
    <property type="entry name" value="DNA polymerase I"/>
    <property type="match status" value="1"/>
</dbReference>
<dbReference type="InterPro" id="IPR018320">
    <property type="entry name" value="DNA_polymerase_1"/>
</dbReference>
<dbReference type="CDD" id="cd06139">
    <property type="entry name" value="DNA_polA_I_Ecoli_like_exo"/>
    <property type="match status" value="1"/>
</dbReference>
<dbReference type="FunFam" id="1.10.150.20:FF:000003">
    <property type="entry name" value="DNA polymerase I"/>
    <property type="match status" value="1"/>
</dbReference>
<accession>B8FKR7</accession>
<dbReference type="InterPro" id="IPR029060">
    <property type="entry name" value="PIN-like_dom_sf"/>
</dbReference>
<dbReference type="FunFam" id="3.40.50.1010:FF:000001">
    <property type="entry name" value="DNA polymerase I"/>
    <property type="match status" value="1"/>
</dbReference>
<name>B8FKR7_DESAL</name>
<keyword evidence="6 16" id="KW-0235">DNA replication</keyword>
<dbReference type="InterPro" id="IPR043502">
    <property type="entry name" value="DNA/RNA_pol_sf"/>
</dbReference>
<dbReference type="SMART" id="SM00279">
    <property type="entry name" value="HhH2"/>
    <property type="match status" value="1"/>
</dbReference>
<evidence type="ECO:0000256" key="11">
    <source>
        <dbReference type="ARBA" id="ARBA00022932"/>
    </source>
</evidence>
<dbReference type="CDD" id="cd09859">
    <property type="entry name" value="PIN_53EXO"/>
    <property type="match status" value="1"/>
</dbReference>
<keyword evidence="5 16" id="KW-0548">Nucleotidyltransferase</keyword>
<dbReference type="Gene3D" id="1.20.1060.10">
    <property type="entry name" value="Taq DNA Polymerase, Chain T, domain 4"/>
    <property type="match status" value="1"/>
</dbReference>
<dbReference type="InterPro" id="IPR019760">
    <property type="entry name" value="DNA-dir_DNA_pol_A_CS"/>
</dbReference>
<proteinExistence type="inferred from homology"/>
<gene>
    <name evidence="16" type="primary">polA</name>
    <name evidence="20" type="ordered locus">Dalk_2747</name>
</gene>
<dbReference type="EC" id="2.7.7.7" evidence="2 15"/>
<dbReference type="KEGG" id="dal:Dalk_2747"/>
<comment type="similarity">
    <text evidence="1 16">Belongs to the DNA polymerase type-A family.</text>
</comment>
<evidence type="ECO:0000256" key="14">
    <source>
        <dbReference type="ARBA" id="ARBA00049244"/>
    </source>
</evidence>
<dbReference type="InterPro" id="IPR036279">
    <property type="entry name" value="5-3_exonuclease_C_sf"/>
</dbReference>
<keyword evidence="13 16" id="KW-0234">DNA repair</keyword>
<dbReference type="PROSITE" id="PS00447">
    <property type="entry name" value="DNA_POLYMERASE_A"/>
    <property type="match status" value="1"/>
</dbReference>
<keyword evidence="8 16" id="KW-0227">DNA damage</keyword>
<dbReference type="Pfam" id="PF01612">
    <property type="entry name" value="DNA_pol_A_exo1"/>
    <property type="match status" value="1"/>
</dbReference>
<dbReference type="CDD" id="cd09898">
    <property type="entry name" value="H3TH_53EXO"/>
    <property type="match status" value="1"/>
</dbReference>
<dbReference type="CDD" id="cd08637">
    <property type="entry name" value="DNA_pol_A_pol_I_C"/>
    <property type="match status" value="1"/>
</dbReference>
<feature type="domain" description="3'-5' exonuclease" evidence="17">
    <location>
        <begin position="291"/>
        <end position="478"/>
    </location>
</feature>
<evidence type="ECO:0000256" key="3">
    <source>
        <dbReference type="ARBA" id="ARBA00020311"/>
    </source>
</evidence>
<dbReference type="InterPro" id="IPR002562">
    <property type="entry name" value="3'-5'_exonuclease_dom"/>
</dbReference>
<evidence type="ECO:0000256" key="7">
    <source>
        <dbReference type="ARBA" id="ARBA00022722"/>
    </source>
</evidence>
<dbReference type="NCBIfam" id="NF004397">
    <property type="entry name" value="PRK05755.1"/>
    <property type="match status" value="1"/>
</dbReference>
<keyword evidence="10 16" id="KW-0269">Exonuclease</keyword>
<dbReference type="InterPro" id="IPR012337">
    <property type="entry name" value="RNaseH-like_sf"/>
</dbReference>
<dbReference type="Gene3D" id="3.30.420.10">
    <property type="entry name" value="Ribonuclease H-like superfamily/Ribonuclease H"/>
    <property type="match status" value="1"/>
</dbReference>
<dbReference type="SUPFAM" id="SSF53098">
    <property type="entry name" value="Ribonuclease H-like"/>
    <property type="match status" value="1"/>
</dbReference>
<sequence length="889" mass="99801">MKTIYLVDGSAYIHRAFHAVRNLSNSKGLPTNAIFGFTNMMLKLINDKKPEYAAMVFDAKGPTFRHEMYKDYKANRPPMDEALAVQIPYIKNVTEAFNMPMLEMQGYEADDLIGTLAKKAEKQGFMVVMVTGDKDFNQLVTNKSVVWDPMKDETRTVESITEKQGLPPDKVIEIMALSGDSSDNIPGVPGIGPKTAIALIQEFGSLEGVYEGVETITKKKQKENLQTYKDDAFLSHKLVTIETDAPVEFDPEKLRIQEPDSQKLAKIFSELEFRDLSKAYPVKTDLSKKEYTALTTEEDLEALAENLEKAGVFALDTETTGLDPMQASLVGMSFSYEADRAFYAPLTHDYLGAPDQVGVEKALEILGPVLSNPEIKKIGQNIKYDWIVLARHGADLQGVAFDTMVASYLLNPSHRSHGLDQIAMELLEHRMISYEEVCGKGAKAITFNQVPLEKAVPYACEDADVTFQIYGLLQPKLEKNQLLELFKTVEMPLVRVLVKMEMEGITVDSDQLQALSKEFQGGMESAEKEIYQLAGEEFNIASPQQLGHILFEKLGLPVQKKTKKKTGYSTDVKVLTTLASQHELPALILRYRSVAKLKSTYVDALQSLIHPETGRVHTSFNQNVTATGRLSSSNPNLQNIPIRTPEGKRIREAFIPRKGWEMFCADYSQIELRILAHLSQDEFLIELFKSGEDIHKRTASEVFELFPEFVTDEMRRQAKAINFGIIYGMGAFRLSNEIGVSRKTAQRYIDNYFVTYKGVKKFIEETIALAHETGMTKTLLGRTRPLPDINAKNRVLMEAAERIATNTPIQGTAADLIKVAMIKVQNALEEQNMQTKMLLTVHDELVFESPPEEIFQAQVLAEQMMEGVWDLDVALKVNIESGKNWAEAH</sequence>
<dbReference type="SMART" id="SM00482">
    <property type="entry name" value="POLAc"/>
    <property type="match status" value="1"/>
</dbReference>
<dbReference type="Gene3D" id="1.10.150.20">
    <property type="entry name" value="5' to 3' exonuclease, C-terminal subdomain"/>
    <property type="match status" value="2"/>
</dbReference>
<dbReference type="eggNOG" id="COG0258">
    <property type="taxonomic scope" value="Bacteria"/>
</dbReference>
<dbReference type="SUPFAM" id="SSF47807">
    <property type="entry name" value="5' to 3' exonuclease, C-terminal subdomain"/>
    <property type="match status" value="1"/>
</dbReference>
<dbReference type="InterPro" id="IPR020046">
    <property type="entry name" value="5-3_exonucl_a-hlix_arch_N"/>
</dbReference>
<dbReference type="AlphaFoldDB" id="B8FKR7"/>
<dbReference type="GO" id="GO:0008409">
    <property type="term" value="F:5'-3' exonuclease activity"/>
    <property type="evidence" value="ECO:0007669"/>
    <property type="project" value="UniProtKB-UniRule"/>
</dbReference>
<dbReference type="RefSeq" id="WP_015947509.1">
    <property type="nucleotide sequence ID" value="NC_011768.1"/>
</dbReference>
<evidence type="ECO:0000256" key="13">
    <source>
        <dbReference type="ARBA" id="ARBA00023204"/>
    </source>
</evidence>
<dbReference type="GO" id="GO:0006261">
    <property type="term" value="P:DNA-templated DNA replication"/>
    <property type="evidence" value="ECO:0007669"/>
    <property type="project" value="UniProtKB-UniRule"/>
</dbReference>
<dbReference type="InterPro" id="IPR008918">
    <property type="entry name" value="HhH2"/>
</dbReference>
<dbReference type="Proteomes" id="UP000000739">
    <property type="component" value="Chromosome"/>
</dbReference>
<dbReference type="InterPro" id="IPR002298">
    <property type="entry name" value="DNA_polymerase_A"/>
</dbReference>
<dbReference type="FunFam" id="1.20.1060.10:FF:000001">
    <property type="entry name" value="DNA polymerase I"/>
    <property type="match status" value="1"/>
</dbReference>
<comment type="function">
    <text evidence="16">In addition to polymerase activity, this DNA polymerase exhibits 3'-5' and 5'-3' exonuclease activity.</text>
</comment>
<dbReference type="PRINTS" id="PR00868">
    <property type="entry name" value="DNAPOLI"/>
</dbReference>
<feature type="domain" description="5'-3' exonuclease" evidence="18">
    <location>
        <begin position="1"/>
        <end position="257"/>
    </location>
</feature>
<evidence type="ECO:0000256" key="10">
    <source>
        <dbReference type="ARBA" id="ARBA00022839"/>
    </source>
</evidence>
<keyword evidence="7" id="KW-0540">Nuclease</keyword>
<dbReference type="EMBL" id="CP001322">
    <property type="protein sequence ID" value="ACL04439.1"/>
    <property type="molecule type" value="Genomic_DNA"/>
</dbReference>
<dbReference type="HOGENOM" id="CLU_004675_0_0_7"/>
<dbReference type="Pfam" id="PF00476">
    <property type="entry name" value="DNA_pol_A"/>
    <property type="match status" value="1"/>
</dbReference>
<dbReference type="SUPFAM" id="SSF88723">
    <property type="entry name" value="PIN domain-like"/>
    <property type="match status" value="1"/>
</dbReference>
<keyword evidence="11 16" id="KW-0239">DNA-directed DNA polymerase</keyword>
<evidence type="ECO:0000313" key="20">
    <source>
        <dbReference type="EMBL" id="ACL04439.1"/>
    </source>
</evidence>
<dbReference type="FunFam" id="1.10.150.20:FF:000002">
    <property type="entry name" value="DNA polymerase I"/>
    <property type="match status" value="1"/>
</dbReference>
<organism evidence="20 21">
    <name type="scientific">Desulfatibacillum aliphaticivorans</name>
    <dbReference type="NCBI Taxonomy" id="218208"/>
    <lineage>
        <taxon>Bacteria</taxon>
        <taxon>Pseudomonadati</taxon>
        <taxon>Thermodesulfobacteriota</taxon>
        <taxon>Desulfobacteria</taxon>
        <taxon>Desulfobacterales</taxon>
        <taxon>Desulfatibacillaceae</taxon>
        <taxon>Desulfatibacillum</taxon>
    </lineage>
</organism>
<dbReference type="Pfam" id="PF02739">
    <property type="entry name" value="5_3_exonuc_N"/>
    <property type="match status" value="1"/>
</dbReference>
<dbReference type="InterPro" id="IPR002421">
    <property type="entry name" value="5-3_exonuclease"/>
</dbReference>
<keyword evidence="21" id="KW-1185">Reference proteome</keyword>
<dbReference type="GO" id="GO:0003677">
    <property type="term" value="F:DNA binding"/>
    <property type="evidence" value="ECO:0007669"/>
    <property type="project" value="UniProtKB-UniRule"/>
</dbReference>